<dbReference type="PRINTS" id="PR00081">
    <property type="entry name" value="GDHRDH"/>
</dbReference>
<dbReference type="CDD" id="cd05374">
    <property type="entry name" value="17beta-HSD-like_SDR_c"/>
    <property type="match status" value="1"/>
</dbReference>
<dbReference type="SUPFAM" id="SSF51735">
    <property type="entry name" value="NAD(P)-binding Rossmann-fold domains"/>
    <property type="match status" value="1"/>
</dbReference>
<dbReference type="PANTHER" id="PTHR43391">
    <property type="entry name" value="RETINOL DEHYDROGENASE-RELATED"/>
    <property type="match status" value="1"/>
</dbReference>
<evidence type="ECO:0000256" key="2">
    <source>
        <dbReference type="ARBA" id="ARBA00023002"/>
    </source>
</evidence>
<dbReference type="InterPro" id="IPR057326">
    <property type="entry name" value="KR_dom"/>
</dbReference>
<dbReference type="SMART" id="SM00822">
    <property type="entry name" value="PKS_KR"/>
    <property type="match status" value="1"/>
</dbReference>
<dbReference type="AlphaFoldDB" id="A0A498KSU3"/>
<dbReference type="InterPro" id="IPR002347">
    <property type="entry name" value="SDR_fam"/>
</dbReference>
<proteinExistence type="inferred from homology"/>
<dbReference type="Gene3D" id="3.40.50.720">
    <property type="entry name" value="NAD(P)-binding Rossmann-like Domain"/>
    <property type="match status" value="1"/>
</dbReference>
<dbReference type="Pfam" id="PF00106">
    <property type="entry name" value="adh_short"/>
    <property type="match status" value="1"/>
</dbReference>
<evidence type="ECO:0000259" key="4">
    <source>
        <dbReference type="SMART" id="SM00822"/>
    </source>
</evidence>
<dbReference type="InterPro" id="IPR036291">
    <property type="entry name" value="NAD(P)-bd_dom_sf"/>
</dbReference>
<dbReference type="GO" id="GO:0005829">
    <property type="term" value="C:cytosol"/>
    <property type="evidence" value="ECO:0007669"/>
    <property type="project" value="TreeGrafter"/>
</dbReference>
<dbReference type="EMBL" id="RDFA01000005">
    <property type="protein sequence ID" value="RXK47837.1"/>
    <property type="molecule type" value="Genomic_DNA"/>
</dbReference>
<sequence length="279" mass="30061">MTHTTNRVAIITGASSGIGKATAEALAEDGLIVVLSARRAKKLDALADRIESNGGDALVVPADVTNDDDLVSLVETVKDEFGRIDVLVNAAGFGLFGSVEETSIDEARYQFDVNMFGLARLTQLVIPVMREQHSGTIVNISSMGGKVWTPMGAWYHATKHALEGWSDCLRYELAPHGIDVVVVEPGAINTEWGDIMVDGLLERSGDGPYAEMAQDVADASRENSSDGSDPEVIATAISNAVRADDPKNRYVAGRYAKPMIALRRFGGDRVYDRVVDYMV</sequence>
<comment type="similarity">
    <text evidence="1 3">Belongs to the short-chain dehydrogenases/reductases (SDR) family.</text>
</comment>
<protein>
    <submittedName>
        <fullName evidence="5">SDR family NAD(P)-dependent oxidoreductase</fullName>
    </submittedName>
</protein>
<keyword evidence="6" id="KW-1185">Reference proteome</keyword>
<gene>
    <name evidence="5" type="ORF">EAF64_14400</name>
</gene>
<dbReference type="Proteomes" id="UP000289691">
    <property type="component" value="Unassembled WGS sequence"/>
</dbReference>
<dbReference type="PANTHER" id="PTHR43391:SF86">
    <property type="entry name" value="SHORT-CHAIN DEHYDROGENASE_REDUCTASE FAMILY PROTEIN"/>
    <property type="match status" value="1"/>
</dbReference>
<name>A0A498KSU3_9EURY</name>
<dbReference type="PRINTS" id="PR00080">
    <property type="entry name" value="SDRFAMILY"/>
</dbReference>
<reference evidence="5 6" key="1">
    <citation type="submission" date="2019-01" db="EMBL/GenBank/DDBJ databases">
        <title>Halorientalis sp. F13-25 a new haloarchaeum isolated from hypersaline water.</title>
        <authorList>
            <person name="Ana D.-V."/>
            <person name="Cristina S.-P."/>
            <person name="Antonio V."/>
        </authorList>
    </citation>
    <scope>NUCLEOTIDE SEQUENCE [LARGE SCALE GENOMIC DNA]</scope>
    <source>
        <strain evidence="5 6">F13-25</strain>
    </source>
</reference>
<evidence type="ECO:0000313" key="5">
    <source>
        <dbReference type="EMBL" id="RXK47837.1"/>
    </source>
</evidence>
<feature type="domain" description="Ketoreductase" evidence="4">
    <location>
        <begin position="7"/>
        <end position="168"/>
    </location>
</feature>
<dbReference type="GO" id="GO:0016491">
    <property type="term" value="F:oxidoreductase activity"/>
    <property type="evidence" value="ECO:0007669"/>
    <property type="project" value="UniProtKB-KW"/>
</dbReference>
<dbReference type="FunFam" id="3.40.50.720:FF:000084">
    <property type="entry name" value="Short-chain dehydrogenase reductase"/>
    <property type="match status" value="1"/>
</dbReference>
<evidence type="ECO:0000256" key="1">
    <source>
        <dbReference type="ARBA" id="ARBA00006484"/>
    </source>
</evidence>
<evidence type="ECO:0000313" key="6">
    <source>
        <dbReference type="Proteomes" id="UP000289691"/>
    </source>
</evidence>
<dbReference type="OrthoDB" id="281764at2157"/>
<organism evidence="5 6">
    <name type="scientific">Halorientalis pallida</name>
    <dbReference type="NCBI Taxonomy" id="2479928"/>
    <lineage>
        <taxon>Archaea</taxon>
        <taxon>Methanobacteriati</taxon>
        <taxon>Methanobacteriota</taxon>
        <taxon>Stenosarchaea group</taxon>
        <taxon>Halobacteria</taxon>
        <taxon>Halobacteriales</taxon>
        <taxon>Haloarculaceae</taxon>
        <taxon>Halorientalis</taxon>
    </lineage>
</organism>
<keyword evidence="2" id="KW-0560">Oxidoreductase</keyword>
<comment type="caution">
    <text evidence="5">The sequence shown here is derived from an EMBL/GenBank/DDBJ whole genome shotgun (WGS) entry which is preliminary data.</text>
</comment>
<accession>A0A498KSU3</accession>
<dbReference type="NCBIfam" id="NF004826">
    <property type="entry name" value="PRK06182.1"/>
    <property type="match status" value="1"/>
</dbReference>
<evidence type="ECO:0000256" key="3">
    <source>
        <dbReference type="RuleBase" id="RU000363"/>
    </source>
</evidence>